<sequence length="27" mass="3216">KQQPVYEDESPKQFPPESLYMMCDVIL</sequence>
<organism evidence="1">
    <name type="scientific">human gut metagenome</name>
    <dbReference type="NCBI Taxonomy" id="408170"/>
    <lineage>
        <taxon>unclassified sequences</taxon>
        <taxon>metagenomes</taxon>
        <taxon>organismal metagenomes</taxon>
    </lineage>
</organism>
<gene>
    <name evidence="1" type="ORF">Q604_UNBC04126G0001</name>
</gene>
<feature type="non-terminal residue" evidence="1">
    <location>
        <position position="1"/>
    </location>
</feature>
<evidence type="ECO:0000313" key="1">
    <source>
        <dbReference type="EMBL" id="ETJ41919.1"/>
    </source>
</evidence>
<name>W1YL49_9ZZZZ</name>
<dbReference type="AlphaFoldDB" id="W1YL49"/>
<accession>W1YL49</accession>
<reference evidence="1" key="1">
    <citation type="submission" date="2013-12" db="EMBL/GenBank/DDBJ databases">
        <title>A Varibaculum cambriense genome reconstructed from a premature infant gut community with otherwise low bacterial novelty that shifts toward anaerobic metabolism during the third week of life.</title>
        <authorList>
            <person name="Brown C.T."/>
            <person name="Sharon I."/>
            <person name="Thomas B.C."/>
            <person name="Castelle C.J."/>
            <person name="Morowitz M.J."/>
            <person name="Banfield J.F."/>
        </authorList>
    </citation>
    <scope>NUCLEOTIDE SEQUENCE</scope>
</reference>
<proteinExistence type="predicted"/>
<protein>
    <submittedName>
        <fullName evidence="1">Uncharacterized protein</fullName>
    </submittedName>
</protein>
<comment type="caution">
    <text evidence="1">The sequence shown here is derived from an EMBL/GenBank/DDBJ whole genome shotgun (WGS) entry which is preliminary data.</text>
</comment>
<dbReference type="EMBL" id="AZMM01004126">
    <property type="protein sequence ID" value="ETJ41919.1"/>
    <property type="molecule type" value="Genomic_DNA"/>
</dbReference>